<dbReference type="EMBL" id="BART01008017">
    <property type="protein sequence ID" value="GAG67324.1"/>
    <property type="molecule type" value="Genomic_DNA"/>
</dbReference>
<evidence type="ECO:0000313" key="2">
    <source>
        <dbReference type="EMBL" id="GAG67324.1"/>
    </source>
</evidence>
<reference evidence="2" key="1">
    <citation type="journal article" date="2014" name="Front. Microbiol.">
        <title>High frequency of phylogenetically diverse reductive dehalogenase-homologous genes in deep subseafloor sedimentary metagenomes.</title>
        <authorList>
            <person name="Kawai M."/>
            <person name="Futagami T."/>
            <person name="Toyoda A."/>
            <person name="Takaki Y."/>
            <person name="Nishi S."/>
            <person name="Hori S."/>
            <person name="Arai W."/>
            <person name="Tsubouchi T."/>
            <person name="Morono Y."/>
            <person name="Uchiyama I."/>
            <person name="Ito T."/>
            <person name="Fujiyama A."/>
            <person name="Inagaki F."/>
            <person name="Takami H."/>
        </authorList>
    </citation>
    <scope>NUCLEOTIDE SEQUENCE</scope>
    <source>
        <strain evidence="2">Expedition CK06-06</strain>
    </source>
</reference>
<feature type="non-terminal residue" evidence="2">
    <location>
        <position position="1"/>
    </location>
</feature>
<proteinExistence type="predicted"/>
<sequence length="152" mass="17023">RFGWFFRVLLLVLYLLVVLLVAISRRPRMVIYNACYRDVRTDIAKVVGALDASAYWAGRSAYLPTRGVDFFVDPESSSQTIQITSLSRDVNFSGWMALRRKLAQALGEHAVSPNPKAAWLIGGGVAILLLAATFCARDFPAFAQSFHEWLLR</sequence>
<protein>
    <submittedName>
        <fullName evidence="2">Uncharacterized protein</fullName>
    </submittedName>
</protein>
<keyword evidence="1" id="KW-0472">Membrane</keyword>
<keyword evidence="1" id="KW-0812">Transmembrane</keyword>
<dbReference type="AlphaFoldDB" id="X0ZDF9"/>
<evidence type="ECO:0000256" key="1">
    <source>
        <dbReference type="SAM" id="Phobius"/>
    </source>
</evidence>
<accession>X0ZDF9</accession>
<organism evidence="2">
    <name type="scientific">marine sediment metagenome</name>
    <dbReference type="NCBI Taxonomy" id="412755"/>
    <lineage>
        <taxon>unclassified sequences</taxon>
        <taxon>metagenomes</taxon>
        <taxon>ecological metagenomes</taxon>
    </lineage>
</organism>
<keyword evidence="1" id="KW-1133">Transmembrane helix</keyword>
<name>X0ZDF9_9ZZZZ</name>
<gene>
    <name evidence="2" type="ORF">S01H4_18112</name>
</gene>
<comment type="caution">
    <text evidence="2">The sequence shown here is derived from an EMBL/GenBank/DDBJ whole genome shotgun (WGS) entry which is preliminary data.</text>
</comment>
<feature type="transmembrane region" description="Helical" evidence="1">
    <location>
        <begin position="117"/>
        <end position="136"/>
    </location>
</feature>